<feature type="region of interest" description="Disordered" evidence="1">
    <location>
        <begin position="36"/>
        <end position="68"/>
    </location>
</feature>
<organism evidence="2 3">
    <name type="scientific">Porphyra umbilicalis</name>
    <name type="common">Purple laver</name>
    <name type="synonym">Red alga</name>
    <dbReference type="NCBI Taxonomy" id="2786"/>
    <lineage>
        <taxon>Eukaryota</taxon>
        <taxon>Rhodophyta</taxon>
        <taxon>Bangiophyceae</taxon>
        <taxon>Bangiales</taxon>
        <taxon>Bangiaceae</taxon>
        <taxon>Porphyra</taxon>
    </lineage>
</organism>
<accession>A0A1X6PL39</accession>
<keyword evidence="3" id="KW-1185">Reference proteome</keyword>
<evidence type="ECO:0000313" key="2">
    <source>
        <dbReference type="EMBL" id="OSX81486.1"/>
    </source>
</evidence>
<dbReference type="EMBL" id="KV918761">
    <property type="protein sequence ID" value="OSX81486.1"/>
    <property type="molecule type" value="Genomic_DNA"/>
</dbReference>
<reference evidence="2 3" key="1">
    <citation type="submission" date="2017-03" db="EMBL/GenBank/DDBJ databases">
        <title>WGS assembly of Porphyra umbilicalis.</title>
        <authorList>
            <person name="Brawley S.H."/>
            <person name="Blouin N.A."/>
            <person name="Ficko-Blean E."/>
            <person name="Wheeler G.L."/>
            <person name="Lohr M."/>
            <person name="Goodson H.V."/>
            <person name="Jenkins J.W."/>
            <person name="Blaby-Haas C.E."/>
            <person name="Helliwell K.E."/>
            <person name="Chan C."/>
            <person name="Marriage T."/>
            <person name="Bhattacharya D."/>
            <person name="Klein A.S."/>
            <person name="Badis Y."/>
            <person name="Brodie J."/>
            <person name="Cao Y."/>
            <person name="Collen J."/>
            <person name="Dittami S.M."/>
            <person name="Gachon C.M."/>
            <person name="Green B.R."/>
            <person name="Karpowicz S."/>
            <person name="Kim J.W."/>
            <person name="Kudahl U."/>
            <person name="Lin S."/>
            <person name="Michel G."/>
            <person name="Mittag M."/>
            <person name="Olson B.J."/>
            <person name="Pangilinan J."/>
            <person name="Peng Y."/>
            <person name="Qiu H."/>
            <person name="Shu S."/>
            <person name="Singer J.T."/>
            <person name="Smith A.G."/>
            <person name="Sprecher B.N."/>
            <person name="Wagner V."/>
            <person name="Wang W."/>
            <person name="Wang Z.-Y."/>
            <person name="Yan J."/>
            <person name="Yarish C."/>
            <person name="Zoeuner-Riek S."/>
            <person name="Zhuang Y."/>
            <person name="Zou Y."/>
            <person name="Lindquist E.A."/>
            <person name="Grimwood J."/>
            <person name="Barry K."/>
            <person name="Rokhsar D.S."/>
            <person name="Schmutz J."/>
            <person name="Stiller J.W."/>
            <person name="Grossman A.R."/>
            <person name="Prochnik S.E."/>
        </authorList>
    </citation>
    <scope>NUCLEOTIDE SEQUENCE [LARGE SCALE GENOMIC DNA]</scope>
    <source>
        <strain evidence="2">4086291</strain>
    </source>
</reference>
<protein>
    <submittedName>
        <fullName evidence="2">Uncharacterized protein</fullName>
    </submittedName>
</protein>
<evidence type="ECO:0000313" key="3">
    <source>
        <dbReference type="Proteomes" id="UP000218209"/>
    </source>
</evidence>
<feature type="compositionally biased region" description="Basic residues" evidence="1">
    <location>
        <begin position="53"/>
        <end position="68"/>
    </location>
</feature>
<gene>
    <name evidence="2" type="ORF">BU14_0014s0037</name>
</gene>
<name>A0A1X6PL39_PORUM</name>
<proteinExistence type="predicted"/>
<evidence type="ECO:0000256" key="1">
    <source>
        <dbReference type="SAM" id="MobiDB-lite"/>
    </source>
</evidence>
<dbReference type="Proteomes" id="UP000218209">
    <property type="component" value="Unassembled WGS sequence"/>
</dbReference>
<dbReference type="AlphaFoldDB" id="A0A1X6PL39"/>
<sequence length="245" mass="27453">MSIWTLIMLSRYPRCSGSGKSPTHEVSRLERTVPVPLPHNARPIRPPCQPPHRPSHVHTAPHHRRRAVHRRRGLHQRRFLVSSSLPLQCRHSPAACRRARAVGFFTATVVTLSCLCGAYRSRGRMKCSICHYEAREDGVSGHTARQCPLNNKECRHTLSEDNPFYKPGQCINPGCGHVRQCNVCHMVGHTAAALRLTTCRWRLTSDRRIVPKVNTPALTPSDSVCPLMTAASVAELLHFVHLLGQ</sequence>